<dbReference type="SUPFAM" id="SSF53474">
    <property type="entry name" value="alpha/beta-Hydrolases"/>
    <property type="match status" value="1"/>
</dbReference>
<evidence type="ECO:0008006" key="4">
    <source>
        <dbReference type="Google" id="ProtNLM"/>
    </source>
</evidence>
<feature type="region of interest" description="Disordered" evidence="1">
    <location>
        <begin position="14"/>
        <end position="34"/>
    </location>
</feature>
<comment type="caution">
    <text evidence="2">The sequence shown here is derived from an EMBL/GenBank/DDBJ whole genome shotgun (WGS) entry which is preliminary data.</text>
</comment>
<proteinExistence type="predicted"/>
<accession>A0ABP5QVI4</accession>
<dbReference type="Proteomes" id="UP001500305">
    <property type="component" value="Unassembled WGS sequence"/>
</dbReference>
<dbReference type="InterPro" id="IPR053145">
    <property type="entry name" value="AB_hydrolase_Est10"/>
</dbReference>
<dbReference type="PANTHER" id="PTHR43265">
    <property type="entry name" value="ESTERASE ESTD"/>
    <property type="match status" value="1"/>
</dbReference>
<organism evidence="2 3">
    <name type="scientific">Kitasatospora cystarginea</name>
    <dbReference type="NCBI Taxonomy" id="58350"/>
    <lineage>
        <taxon>Bacteria</taxon>
        <taxon>Bacillati</taxon>
        <taxon>Actinomycetota</taxon>
        <taxon>Actinomycetes</taxon>
        <taxon>Kitasatosporales</taxon>
        <taxon>Streptomycetaceae</taxon>
        <taxon>Kitasatospora</taxon>
    </lineage>
</organism>
<dbReference type="PANTHER" id="PTHR43265:SF1">
    <property type="entry name" value="ESTERASE ESTD"/>
    <property type="match status" value="1"/>
</dbReference>
<evidence type="ECO:0000313" key="2">
    <source>
        <dbReference type="EMBL" id="GAA2245482.1"/>
    </source>
</evidence>
<name>A0ABP5QVI4_9ACTN</name>
<evidence type="ECO:0000313" key="3">
    <source>
        <dbReference type="Proteomes" id="UP001500305"/>
    </source>
</evidence>
<protein>
    <recommendedName>
        <fullName evidence="4">Alpha/beta hydrolase</fullName>
    </recommendedName>
</protein>
<dbReference type="Gene3D" id="3.40.50.1820">
    <property type="entry name" value="alpha/beta hydrolase"/>
    <property type="match status" value="1"/>
</dbReference>
<dbReference type="InterPro" id="IPR029058">
    <property type="entry name" value="AB_hydrolase_fold"/>
</dbReference>
<keyword evidence="3" id="KW-1185">Reference proteome</keyword>
<reference evidence="3" key="1">
    <citation type="journal article" date="2019" name="Int. J. Syst. Evol. Microbiol.">
        <title>The Global Catalogue of Microorganisms (GCM) 10K type strain sequencing project: providing services to taxonomists for standard genome sequencing and annotation.</title>
        <authorList>
            <consortium name="The Broad Institute Genomics Platform"/>
            <consortium name="The Broad Institute Genome Sequencing Center for Infectious Disease"/>
            <person name="Wu L."/>
            <person name="Ma J."/>
        </authorList>
    </citation>
    <scope>NUCLEOTIDE SEQUENCE [LARGE SCALE GENOMIC DNA]</scope>
    <source>
        <strain evidence="3">JCM 7356</strain>
    </source>
</reference>
<evidence type="ECO:0000256" key="1">
    <source>
        <dbReference type="SAM" id="MobiDB-lite"/>
    </source>
</evidence>
<sequence length="408" mass="41929">MAYTWVLSPRREVLHHRSAGSGRRSTPEQPMRPPRQPYRVAAILAVLVLSAGVLTGCGSGRAAPPAVPTAPAPLTPSATTVLSTDLASGDHNISFTVDGTTTYGTLHIPAHAPGSRLPAALLLPGSGPTDRDGNQPRLSPGTLAELARLMGDDGIATLRYDKYGTGLTGLGAYTDKAATLDLGAYVRQAEAAYRFLASRSTTDPHRLLLAGHDEGAVIALEAVRTARPAPAGLALLQPQDERLLDLVTLRLDRQLDTDVAAGRIDADQAAAVKESIAQGVADLRAGGTADTTDMPAQTAAVFEDFNSSAAYVRTADAVHPPDPAGQVPAGARAMVTCGTADADLPCSTTGPLVAALAAAGTTGPGLVTLPDVDHLLRPARAQAGTTALAPAAQRAVHDFDTLWSGRGA</sequence>
<gene>
    <name evidence="2" type="ORF">GCM10010430_29200</name>
</gene>
<dbReference type="EMBL" id="BAAATR010000011">
    <property type="protein sequence ID" value="GAA2245482.1"/>
    <property type="molecule type" value="Genomic_DNA"/>
</dbReference>